<dbReference type="GO" id="GO:0003676">
    <property type="term" value="F:nucleic acid binding"/>
    <property type="evidence" value="ECO:0007669"/>
    <property type="project" value="InterPro"/>
</dbReference>
<dbReference type="InterPro" id="IPR012337">
    <property type="entry name" value="RNaseH-like_sf"/>
</dbReference>
<protein>
    <submittedName>
        <fullName evidence="1">Uncharacterized protein</fullName>
    </submittedName>
</protein>
<reference evidence="1" key="1">
    <citation type="journal article" date="2021" name="Mol. Ecol. Resour.">
        <title>Apolygus lucorum genome provides insights into omnivorousness and mesophyll feeding.</title>
        <authorList>
            <person name="Liu Y."/>
            <person name="Liu H."/>
            <person name="Wang H."/>
            <person name="Huang T."/>
            <person name="Liu B."/>
            <person name="Yang B."/>
            <person name="Yin L."/>
            <person name="Li B."/>
            <person name="Zhang Y."/>
            <person name="Zhang S."/>
            <person name="Jiang F."/>
            <person name="Zhang X."/>
            <person name="Ren Y."/>
            <person name="Wang B."/>
            <person name="Wang S."/>
            <person name="Lu Y."/>
            <person name="Wu K."/>
            <person name="Fan W."/>
            <person name="Wang G."/>
        </authorList>
    </citation>
    <scope>NUCLEOTIDE SEQUENCE</scope>
    <source>
        <strain evidence="1">12Hb</strain>
    </source>
</reference>
<dbReference type="OrthoDB" id="8058536at2759"/>
<dbReference type="SUPFAM" id="SSF53098">
    <property type="entry name" value="Ribonuclease H-like"/>
    <property type="match status" value="1"/>
</dbReference>
<dbReference type="InterPro" id="IPR002156">
    <property type="entry name" value="RNaseH_domain"/>
</dbReference>
<dbReference type="Pfam" id="PF00075">
    <property type="entry name" value="RNase_H"/>
    <property type="match status" value="1"/>
</dbReference>
<proteinExistence type="predicted"/>
<gene>
    <name evidence="1" type="ORF">GE061_017642</name>
</gene>
<dbReference type="CDD" id="cd09276">
    <property type="entry name" value="Rnase_HI_RT_non_LTR"/>
    <property type="match status" value="1"/>
</dbReference>
<keyword evidence="2" id="KW-1185">Reference proteome</keyword>
<name>A0A6A4JGZ5_APOLU</name>
<evidence type="ECO:0000313" key="2">
    <source>
        <dbReference type="Proteomes" id="UP000466442"/>
    </source>
</evidence>
<dbReference type="PROSITE" id="PS50879">
    <property type="entry name" value="RNASE_H_1"/>
    <property type="match status" value="1"/>
</dbReference>
<dbReference type="AlphaFoldDB" id="A0A6A4JGZ5"/>
<dbReference type="InterPro" id="IPR036397">
    <property type="entry name" value="RNaseH_sf"/>
</dbReference>
<dbReference type="GO" id="GO:0004523">
    <property type="term" value="F:RNA-DNA hybrid ribonuclease activity"/>
    <property type="evidence" value="ECO:0007669"/>
    <property type="project" value="InterPro"/>
</dbReference>
<sequence>MGRMYKLSPNSSSFTAEVVAINMCVRYVLESSAAGDTVAVRTDSLSIIKLLENPVPSKANRTVVAEIIQMLYECKNQDIRVVLIWVKGHHGIAGNVKADDLAKRGATQGSYKRIVLPKEDVYAAIKKHFNKIWRQMYVEDDSIPWYKSHQQALSTRPWIFQATGDRKLNREQE</sequence>
<comment type="caution">
    <text evidence="1">The sequence shown here is derived from an EMBL/GenBank/DDBJ whole genome shotgun (WGS) entry which is preliminary data.</text>
</comment>
<dbReference type="EMBL" id="WIXP02000008">
    <property type="protein sequence ID" value="KAF6206409.1"/>
    <property type="molecule type" value="Genomic_DNA"/>
</dbReference>
<organism evidence="1 2">
    <name type="scientific">Apolygus lucorum</name>
    <name type="common">Small green plant bug</name>
    <name type="synonym">Lygocoris lucorum</name>
    <dbReference type="NCBI Taxonomy" id="248454"/>
    <lineage>
        <taxon>Eukaryota</taxon>
        <taxon>Metazoa</taxon>
        <taxon>Ecdysozoa</taxon>
        <taxon>Arthropoda</taxon>
        <taxon>Hexapoda</taxon>
        <taxon>Insecta</taxon>
        <taxon>Pterygota</taxon>
        <taxon>Neoptera</taxon>
        <taxon>Paraneoptera</taxon>
        <taxon>Hemiptera</taxon>
        <taxon>Heteroptera</taxon>
        <taxon>Panheteroptera</taxon>
        <taxon>Cimicomorpha</taxon>
        <taxon>Miridae</taxon>
        <taxon>Mirini</taxon>
        <taxon>Apolygus</taxon>
    </lineage>
</organism>
<evidence type="ECO:0000313" key="1">
    <source>
        <dbReference type="EMBL" id="KAF6206409.1"/>
    </source>
</evidence>
<dbReference type="Gene3D" id="3.30.420.10">
    <property type="entry name" value="Ribonuclease H-like superfamily/Ribonuclease H"/>
    <property type="match status" value="1"/>
</dbReference>
<dbReference type="Proteomes" id="UP000466442">
    <property type="component" value="Unassembled WGS sequence"/>
</dbReference>
<accession>A0A6A4JGZ5</accession>